<name>A0A6N6N170_9BACT</name>
<dbReference type="RefSeq" id="WP_151151216.1">
    <property type="nucleotide sequence ID" value="NZ_WAIE01000004.1"/>
</dbReference>
<sequence length="223" mass="23993">MRFFAIRKNIAVCTLLLGASLLVPAAAMATPPGSVGEKNFGRAIIALRGNNDATTAAGYFKRAADAFAQLMTNNAEAGKKTRLSRLLMAGMSSYHAGNMQQAEKIMSAAANDSTAWEAPLYAGLALARMGKSAEAAAMWQRFSPDAGQRMIGEALAAQITGLQDKTIAPQQAAEAVEAAMLQQFSRNEHSVSQRSLAAQNKCSGRFWWRYAKSRCQDTLLLRD</sequence>
<reference evidence="2 3" key="1">
    <citation type="journal article" date="2017" name="Int. J. Syst. Evol. Microbiol.">
        <title>Desulfovibrio senegalensis sp. nov., a mesophilic sulfate reducer isolated from marine sediment.</title>
        <authorList>
            <person name="Thioye A."/>
            <person name="Gam Z.B.A."/>
            <person name="Mbengue M."/>
            <person name="Cayol J.L."/>
            <person name="Joseph-Bartoli M."/>
            <person name="Toure-Kane C."/>
            <person name="Labat M."/>
        </authorList>
    </citation>
    <scope>NUCLEOTIDE SEQUENCE [LARGE SCALE GENOMIC DNA]</scope>
    <source>
        <strain evidence="2 3">DSM 101509</strain>
    </source>
</reference>
<accession>A0A6N6N170</accession>
<dbReference type="Proteomes" id="UP000438699">
    <property type="component" value="Unassembled WGS sequence"/>
</dbReference>
<dbReference type="OrthoDB" id="5460369at2"/>
<evidence type="ECO:0000256" key="1">
    <source>
        <dbReference type="SAM" id="SignalP"/>
    </source>
</evidence>
<dbReference type="EMBL" id="WAIE01000004">
    <property type="protein sequence ID" value="KAB1441473.1"/>
    <property type="molecule type" value="Genomic_DNA"/>
</dbReference>
<evidence type="ECO:0000313" key="3">
    <source>
        <dbReference type="Proteomes" id="UP000438699"/>
    </source>
</evidence>
<gene>
    <name evidence="2" type="ORF">F8A88_11055</name>
</gene>
<comment type="caution">
    <text evidence="2">The sequence shown here is derived from an EMBL/GenBank/DDBJ whole genome shotgun (WGS) entry which is preliminary data.</text>
</comment>
<proteinExistence type="predicted"/>
<feature type="signal peptide" evidence="1">
    <location>
        <begin position="1"/>
        <end position="29"/>
    </location>
</feature>
<organism evidence="2 3">
    <name type="scientific">Pseudodesulfovibrio senegalensis</name>
    <dbReference type="NCBI Taxonomy" id="1721087"/>
    <lineage>
        <taxon>Bacteria</taxon>
        <taxon>Pseudomonadati</taxon>
        <taxon>Thermodesulfobacteriota</taxon>
        <taxon>Desulfovibrionia</taxon>
        <taxon>Desulfovibrionales</taxon>
        <taxon>Desulfovibrionaceae</taxon>
    </lineage>
</organism>
<evidence type="ECO:0000313" key="2">
    <source>
        <dbReference type="EMBL" id="KAB1441473.1"/>
    </source>
</evidence>
<feature type="chain" id="PRO_5027063454" description="Tetratricopeptide repeat protein" evidence="1">
    <location>
        <begin position="30"/>
        <end position="223"/>
    </location>
</feature>
<protein>
    <recommendedName>
        <fullName evidence="4">Tetratricopeptide repeat protein</fullName>
    </recommendedName>
</protein>
<dbReference type="AlphaFoldDB" id="A0A6N6N170"/>
<keyword evidence="3" id="KW-1185">Reference proteome</keyword>
<evidence type="ECO:0008006" key="4">
    <source>
        <dbReference type="Google" id="ProtNLM"/>
    </source>
</evidence>
<keyword evidence="1" id="KW-0732">Signal</keyword>